<dbReference type="InterPro" id="IPR054353">
    <property type="entry name" value="IstA-like_C"/>
</dbReference>
<organism evidence="2 3">
    <name type="scientific">Dictyobacter halimunensis</name>
    <dbReference type="NCBI Taxonomy" id="3026934"/>
    <lineage>
        <taxon>Bacteria</taxon>
        <taxon>Bacillati</taxon>
        <taxon>Chloroflexota</taxon>
        <taxon>Ktedonobacteria</taxon>
        <taxon>Ktedonobacterales</taxon>
        <taxon>Dictyobacteraceae</taxon>
        <taxon>Dictyobacter</taxon>
    </lineage>
</organism>
<gene>
    <name evidence="2" type="primary">istA</name>
    <name evidence="2" type="ORF">KDH_79840</name>
</gene>
<evidence type="ECO:0000313" key="2">
    <source>
        <dbReference type="EMBL" id="GLV61168.1"/>
    </source>
</evidence>
<comment type="caution">
    <text evidence="2">The sequence shown here is derived from an EMBL/GenBank/DDBJ whole genome shotgun (WGS) entry which is preliminary data.</text>
</comment>
<sequence length="501" mass="57805">MALRDEIRTWVLVQGKSQRAAAQHFGLSRNTVAKLLLEEPAPLERQYQRHAEPKTPVRDVALPQIEKWLKENEWLSRWAPKQCWTAHRMWVELRKMGIEIGESTVRMYVQEKQHTQKPAFVPLDFAPGERAEFDFGEAAVQIKGQLVKVPFLAGRLRFCGAMFVECFPTQRQDAFLLGQRHAFEFWGGIPRMVVYDNLKPAVLQILQGHSRREHELFAHFHSVYRFEALFANPHAGWEKGSVENLVGYARRNYFVPLPEGADLLALNEVLREQCRTDQQRIMAGRSEPISRRLALEQQHLGPLPAHAPDLGPIAEVLVHSTGRVRFQANDYSAPIQYAYRRLTLKADPFRVRLYAGETLVADHPRSYEKRQVIEDWRHYVPLLLQKSFAVPWASALRHGDLPASFEAARLELVARRPDGNREFVRLLELCLTHSVPTVEQVLMQVREQVDWNADTVRHRLAWQTQQEPAVLPLDPARYPTYQSETPAPNLVAYNQLLEVRA</sequence>
<keyword evidence="3" id="KW-1185">Reference proteome</keyword>
<evidence type="ECO:0000259" key="1">
    <source>
        <dbReference type="Pfam" id="PF22483"/>
    </source>
</evidence>
<dbReference type="Pfam" id="PF22483">
    <property type="entry name" value="Mu-transpos_C_2"/>
    <property type="match status" value="1"/>
</dbReference>
<dbReference type="PANTHER" id="PTHR35004:SF7">
    <property type="entry name" value="INTEGRASE PROTEIN"/>
    <property type="match status" value="1"/>
</dbReference>
<dbReference type="RefSeq" id="WP_338258579.1">
    <property type="nucleotide sequence ID" value="NZ_BSRI01000003.1"/>
</dbReference>
<name>A0ABQ6G571_9CHLR</name>
<dbReference type="NCBIfam" id="NF033546">
    <property type="entry name" value="transpos_IS21"/>
    <property type="match status" value="1"/>
</dbReference>
<proteinExistence type="predicted"/>
<dbReference type="Proteomes" id="UP001344906">
    <property type="component" value="Unassembled WGS sequence"/>
</dbReference>
<feature type="domain" description="Transposase for insertion sequence element IS21-like C-terminal" evidence="1">
    <location>
        <begin position="303"/>
        <end position="375"/>
    </location>
</feature>
<protein>
    <submittedName>
        <fullName evidence="2">Transposase</fullName>
    </submittedName>
</protein>
<dbReference type="PANTHER" id="PTHR35004">
    <property type="entry name" value="TRANSPOSASE RV3428C-RELATED"/>
    <property type="match status" value="1"/>
</dbReference>
<accession>A0ABQ6G571</accession>
<reference evidence="2 3" key="1">
    <citation type="submission" date="2023-02" db="EMBL/GenBank/DDBJ databases">
        <title>Dictyobacter halimunensis sp. nov., a new member of the class Ktedonobacteria from forest soil in a geothermal area.</title>
        <authorList>
            <person name="Rachmania M.K."/>
            <person name="Ningsih F."/>
            <person name="Sakai Y."/>
            <person name="Yabe S."/>
            <person name="Yokota A."/>
            <person name="Sjamsuridzal W."/>
        </authorList>
    </citation>
    <scope>NUCLEOTIDE SEQUENCE [LARGE SCALE GENOMIC DNA]</scope>
    <source>
        <strain evidence="2 3">S3.2.2.5</strain>
    </source>
</reference>
<evidence type="ECO:0000313" key="3">
    <source>
        <dbReference type="Proteomes" id="UP001344906"/>
    </source>
</evidence>
<dbReference type="EMBL" id="BSRI01000003">
    <property type="protein sequence ID" value="GLV61168.1"/>
    <property type="molecule type" value="Genomic_DNA"/>
</dbReference>